<dbReference type="AlphaFoldDB" id="A0A0R2ANY5"/>
<name>A0A0R2ANY5_9LACO</name>
<dbReference type="OrthoDB" id="2082214at2"/>
<organism evidence="1 2">
    <name type="scientific">Ligilactobacillus agilis DSM 20509</name>
    <dbReference type="NCBI Taxonomy" id="1423718"/>
    <lineage>
        <taxon>Bacteria</taxon>
        <taxon>Bacillati</taxon>
        <taxon>Bacillota</taxon>
        <taxon>Bacilli</taxon>
        <taxon>Lactobacillales</taxon>
        <taxon>Lactobacillaceae</taxon>
        <taxon>Ligilactobacillus</taxon>
    </lineage>
</organism>
<reference evidence="1 2" key="1">
    <citation type="journal article" date="2015" name="Genome Announc.">
        <title>Expanding the biotechnology potential of lactobacilli through comparative genomics of 213 strains and associated genera.</title>
        <authorList>
            <person name="Sun Z."/>
            <person name="Harris H.M."/>
            <person name="McCann A."/>
            <person name="Guo C."/>
            <person name="Argimon S."/>
            <person name="Zhang W."/>
            <person name="Yang X."/>
            <person name="Jeffery I.B."/>
            <person name="Cooney J.C."/>
            <person name="Kagawa T.F."/>
            <person name="Liu W."/>
            <person name="Song Y."/>
            <person name="Salvetti E."/>
            <person name="Wrobel A."/>
            <person name="Rasinkangas P."/>
            <person name="Parkhill J."/>
            <person name="Rea M.C."/>
            <person name="O'Sullivan O."/>
            <person name="Ritari J."/>
            <person name="Douillard F.P."/>
            <person name="Paul Ross R."/>
            <person name="Yang R."/>
            <person name="Briner A.E."/>
            <person name="Felis G.E."/>
            <person name="de Vos W.M."/>
            <person name="Barrangou R."/>
            <person name="Klaenhammer T.R."/>
            <person name="Caufield P.W."/>
            <person name="Cui Y."/>
            <person name="Zhang H."/>
            <person name="O'Toole P.W."/>
        </authorList>
    </citation>
    <scope>NUCLEOTIDE SEQUENCE [LARGE SCALE GENOMIC DNA]</scope>
    <source>
        <strain evidence="1 2">DSM 20509</strain>
    </source>
</reference>
<evidence type="ECO:0000313" key="1">
    <source>
        <dbReference type="EMBL" id="KRM65801.1"/>
    </source>
</evidence>
<comment type="caution">
    <text evidence="1">The sequence shown here is derived from an EMBL/GenBank/DDBJ whole genome shotgun (WGS) entry which is preliminary data.</text>
</comment>
<accession>A0A0R2ANY5</accession>
<dbReference type="RefSeq" id="WP_056975837.1">
    <property type="nucleotide sequence ID" value="NZ_AYYP01000010.1"/>
</dbReference>
<dbReference type="Proteomes" id="UP000051008">
    <property type="component" value="Unassembled WGS sequence"/>
</dbReference>
<dbReference type="EMBL" id="AYYP01000010">
    <property type="protein sequence ID" value="KRM65801.1"/>
    <property type="molecule type" value="Genomic_DNA"/>
</dbReference>
<gene>
    <name evidence="1" type="ORF">FC14_GL000818</name>
</gene>
<evidence type="ECO:0000313" key="2">
    <source>
        <dbReference type="Proteomes" id="UP000051008"/>
    </source>
</evidence>
<proteinExistence type="predicted"/>
<sequence length="257" mass="30286">MNLSGWKYEGRIISDTLQHQIMGVIKILNDPEKVRNRTWGGSLQKFIGNELGISDGQVRTIKRMMEEFDILKPGALNKRTIPDKSNLYSENGEVLIRLFESEELLKQKPSKDSYEQLEKIKEIYKLFYLKILVKYTIRDKDGNEFHPAIILLKALKKYDYLTYWEWYLLNTIITSDNDPEAEREFDKYLTNIRNRTLKVSDLKIIENVLSHSYILGNFAYVELIQIEGKKENMKITINEKNKQLINELLKEWGANDE</sequence>
<protein>
    <submittedName>
        <fullName evidence="1">Uncharacterized protein</fullName>
    </submittedName>
</protein>
<dbReference type="PATRIC" id="fig|1423718.3.peg.854"/>
<keyword evidence="2" id="KW-1185">Reference proteome</keyword>